<keyword evidence="1" id="KW-0732">Signal</keyword>
<evidence type="ECO:0000256" key="1">
    <source>
        <dbReference type="SAM" id="SignalP"/>
    </source>
</evidence>
<name>A0A1K1V870_9GAMM</name>
<feature type="chain" id="PRO_5013267310" description="Porin" evidence="1">
    <location>
        <begin position="26"/>
        <end position="331"/>
    </location>
</feature>
<dbReference type="AlphaFoldDB" id="A0A1K1V870"/>
<dbReference type="RefSeq" id="WP_072325058.1">
    <property type="nucleotide sequence ID" value="NZ_FPJW01000002.1"/>
</dbReference>
<evidence type="ECO:0008006" key="4">
    <source>
        <dbReference type="Google" id="ProtNLM"/>
    </source>
</evidence>
<evidence type="ECO:0000313" key="2">
    <source>
        <dbReference type="EMBL" id="SFX20931.1"/>
    </source>
</evidence>
<dbReference type="OrthoDB" id="190887at2"/>
<sequence length="331" mass="34868">MKLRTKIAGTVALPLALAIASASQAATIVDNEQHRLNIGGFVAASANWTIYDDAGADHDSDVDYGMSLGTSRLNVTHTAKTDAGNVTIMYENDWAGAATTASGYRLRHAAIMWDGWVAGFTWNGFANLTGLAETIDAAGTAGASGSAPAGRNAVLGRNIAVGDGMSVGVFIEDRGETTYRAVPDLTANFKGAFGDTSVFVGAQMLQVEDEDDTTKTEAQLDLTFGLNQKISDELSLKAALTNYNGDNTAVSVAAQFKVSDQLRTNLVVQQQIMDADDSDATAVWVNAFLKTASGWEWGGEVRMVSADDLAVAVNGLGDSDMRVSLQAKYAF</sequence>
<proteinExistence type="predicted"/>
<protein>
    <recommendedName>
        <fullName evidence="4">Porin</fullName>
    </recommendedName>
</protein>
<organism evidence="2 3">
    <name type="scientific">Marinospirillum alkaliphilum DSM 21637</name>
    <dbReference type="NCBI Taxonomy" id="1122209"/>
    <lineage>
        <taxon>Bacteria</taxon>
        <taxon>Pseudomonadati</taxon>
        <taxon>Pseudomonadota</taxon>
        <taxon>Gammaproteobacteria</taxon>
        <taxon>Oceanospirillales</taxon>
        <taxon>Oceanospirillaceae</taxon>
        <taxon>Marinospirillum</taxon>
    </lineage>
</organism>
<dbReference type="STRING" id="1122209.SAMN02745752_00813"/>
<evidence type="ECO:0000313" key="3">
    <source>
        <dbReference type="Proteomes" id="UP000182350"/>
    </source>
</evidence>
<reference evidence="2 3" key="1">
    <citation type="submission" date="2016-11" db="EMBL/GenBank/DDBJ databases">
        <authorList>
            <person name="Jaros S."/>
            <person name="Januszkiewicz K."/>
            <person name="Wedrychowicz H."/>
        </authorList>
    </citation>
    <scope>NUCLEOTIDE SEQUENCE [LARGE SCALE GENOMIC DNA]</scope>
    <source>
        <strain evidence="2 3">DSM 21637</strain>
    </source>
</reference>
<accession>A0A1K1V870</accession>
<gene>
    <name evidence="2" type="ORF">SAMN02745752_00813</name>
</gene>
<keyword evidence="3" id="KW-1185">Reference proteome</keyword>
<feature type="signal peptide" evidence="1">
    <location>
        <begin position="1"/>
        <end position="25"/>
    </location>
</feature>
<dbReference type="Proteomes" id="UP000182350">
    <property type="component" value="Unassembled WGS sequence"/>
</dbReference>
<dbReference type="SUPFAM" id="SSF56935">
    <property type="entry name" value="Porins"/>
    <property type="match status" value="1"/>
</dbReference>
<dbReference type="EMBL" id="FPJW01000002">
    <property type="protein sequence ID" value="SFX20931.1"/>
    <property type="molecule type" value="Genomic_DNA"/>
</dbReference>